<keyword evidence="8" id="KW-1185">Reference proteome</keyword>
<name>A0AAN4ZF64_9BILA</name>
<feature type="transmembrane region" description="Helical" evidence="6">
    <location>
        <begin position="95"/>
        <end position="115"/>
    </location>
</feature>
<comment type="subcellular location">
    <subcellularLocation>
        <location evidence="1">Membrane</location>
        <topology evidence="1">Multi-pass membrane protein</topology>
    </subcellularLocation>
</comment>
<feature type="transmembrane region" description="Helical" evidence="6">
    <location>
        <begin position="6"/>
        <end position="29"/>
    </location>
</feature>
<dbReference type="EMBL" id="BTRK01000002">
    <property type="protein sequence ID" value="GMR38414.1"/>
    <property type="molecule type" value="Genomic_DNA"/>
</dbReference>
<evidence type="ECO:0000313" key="8">
    <source>
        <dbReference type="Proteomes" id="UP001328107"/>
    </source>
</evidence>
<protein>
    <recommendedName>
        <fullName evidence="9">G protein-coupled receptor</fullName>
    </recommendedName>
</protein>
<accession>A0AAN4ZF64</accession>
<proteinExistence type="inferred from homology"/>
<evidence type="ECO:0000256" key="2">
    <source>
        <dbReference type="ARBA" id="ARBA00009166"/>
    </source>
</evidence>
<dbReference type="GO" id="GO:0016020">
    <property type="term" value="C:membrane"/>
    <property type="evidence" value="ECO:0007669"/>
    <property type="project" value="UniProtKB-SubCell"/>
</dbReference>
<evidence type="ECO:0000256" key="3">
    <source>
        <dbReference type="ARBA" id="ARBA00022692"/>
    </source>
</evidence>
<reference evidence="8" key="1">
    <citation type="submission" date="2022-10" db="EMBL/GenBank/DDBJ databases">
        <title>Genome assembly of Pristionchus species.</title>
        <authorList>
            <person name="Yoshida K."/>
            <person name="Sommer R.J."/>
        </authorList>
    </citation>
    <scope>NUCLEOTIDE SEQUENCE [LARGE SCALE GENOMIC DNA]</scope>
    <source>
        <strain evidence="8">RS5460</strain>
    </source>
</reference>
<keyword evidence="4 6" id="KW-1133">Transmembrane helix</keyword>
<dbReference type="InterPro" id="IPR019421">
    <property type="entry name" value="7TM_GPCR_serpentine_rcpt_Srd"/>
</dbReference>
<comment type="similarity">
    <text evidence="2">Belongs to the nematode receptor-like protein srd family.</text>
</comment>
<dbReference type="Proteomes" id="UP001328107">
    <property type="component" value="Unassembled WGS sequence"/>
</dbReference>
<feature type="non-terminal residue" evidence="7">
    <location>
        <position position="1"/>
    </location>
</feature>
<comment type="caution">
    <text evidence="7">The sequence shown here is derived from an EMBL/GenBank/DDBJ whole genome shotgun (WGS) entry which is preliminary data.</text>
</comment>
<evidence type="ECO:0000256" key="4">
    <source>
        <dbReference type="ARBA" id="ARBA00022989"/>
    </source>
</evidence>
<sequence length="129" mass="13994">SLETVIVVIHYSLAIVSISMTILLTIIAFRHTPSILSKFGLMLKFHALCDLYTAIGGSSEMLRLIPFGWSLVYLNYGPCSFIGPEACMIAGAMKFGGDVCSGLTIIASFVFRLMVVLGKMPTRNQTIGL</sequence>
<evidence type="ECO:0000313" key="7">
    <source>
        <dbReference type="EMBL" id="GMR38414.1"/>
    </source>
</evidence>
<dbReference type="PANTHER" id="PTHR22945:SF40">
    <property type="entry name" value="SERPENTINE RECEPTOR, CLASS D (DELTA)-RELATED"/>
    <property type="match status" value="1"/>
</dbReference>
<dbReference type="InterPro" id="IPR050920">
    <property type="entry name" value="Nematode_rcpt-like_delta"/>
</dbReference>
<gene>
    <name evidence="7" type="ORF">PMAYCL1PPCAC_08609</name>
</gene>
<keyword evidence="5 6" id="KW-0472">Membrane</keyword>
<feature type="non-terminal residue" evidence="7">
    <location>
        <position position="129"/>
    </location>
</feature>
<evidence type="ECO:0000256" key="5">
    <source>
        <dbReference type="ARBA" id="ARBA00023136"/>
    </source>
</evidence>
<evidence type="ECO:0000256" key="1">
    <source>
        <dbReference type="ARBA" id="ARBA00004141"/>
    </source>
</evidence>
<dbReference type="PANTHER" id="PTHR22945">
    <property type="entry name" value="SERPENTINE RECEPTOR, CLASS D DELTA"/>
    <property type="match status" value="1"/>
</dbReference>
<evidence type="ECO:0008006" key="9">
    <source>
        <dbReference type="Google" id="ProtNLM"/>
    </source>
</evidence>
<keyword evidence="3 6" id="KW-0812">Transmembrane</keyword>
<organism evidence="7 8">
    <name type="scientific">Pristionchus mayeri</name>
    <dbReference type="NCBI Taxonomy" id="1317129"/>
    <lineage>
        <taxon>Eukaryota</taxon>
        <taxon>Metazoa</taxon>
        <taxon>Ecdysozoa</taxon>
        <taxon>Nematoda</taxon>
        <taxon>Chromadorea</taxon>
        <taxon>Rhabditida</taxon>
        <taxon>Rhabditina</taxon>
        <taxon>Diplogasteromorpha</taxon>
        <taxon>Diplogasteroidea</taxon>
        <taxon>Neodiplogasteridae</taxon>
        <taxon>Pristionchus</taxon>
    </lineage>
</organism>
<dbReference type="AlphaFoldDB" id="A0AAN4ZF64"/>
<dbReference type="Pfam" id="PF10317">
    <property type="entry name" value="7TM_GPCR_Srd"/>
    <property type="match status" value="1"/>
</dbReference>
<evidence type="ECO:0000256" key="6">
    <source>
        <dbReference type="SAM" id="Phobius"/>
    </source>
</evidence>